<feature type="binding site" description="in other chain" evidence="8">
    <location>
        <begin position="38"/>
        <end position="41"/>
    </location>
    <ligand>
        <name>IMP</name>
        <dbReference type="ChEBI" id="CHEBI:58053"/>
        <note>ligand shared between dimeric partners</note>
    </ligand>
</feature>
<comment type="function">
    <text evidence="8">Plays an important role in the de novo pathway of purine nucleotide biosynthesis. Catalyzes the first committed step in the biosynthesis of AMP from IMP.</text>
</comment>
<feature type="binding site" evidence="8">
    <location>
        <begin position="412"/>
        <end position="414"/>
    </location>
    <ligand>
        <name>GTP</name>
        <dbReference type="ChEBI" id="CHEBI:37565"/>
    </ligand>
</feature>
<evidence type="ECO:0000256" key="7">
    <source>
        <dbReference type="ARBA" id="ARBA00023134"/>
    </source>
</evidence>
<dbReference type="SMART" id="SM00788">
    <property type="entry name" value="Adenylsucc_synt"/>
    <property type="match status" value="1"/>
</dbReference>
<dbReference type="GO" id="GO:0004019">
    <property type="term" value="F:adenylosuccinate synthase activity"/>
    <property type="evidence" value="ECO:0007669"/>
    <property type="project" value="UniProtKB-UniRule"/>
</dbReference>
<comment type="similarity">
    <text evidence="8">Belongs to the adenylosuccinate synthetase family.</text>
</comment>
<dbReference type="FunFam" id="3.90.170.10:FF:000001">
    <property type="entry name" value="Adenylosuccinate synthetase"/>
    <property type="match status" value="1"/>
</dbReference>
<feature type="binding site" evidence="8">
    <location>
        <begin position="40"/>
        <end position="42"/>
    </location>
    <ligand>
        <name>GTP</name>
        <dbReference type="ChEBI" id="CHEBI:37565"/>
    </ligand>
</feature>
<feature type="binding site" description="in other chain" evidence="8">
    <location>
        <position position="128"/>
    </location>
    <ligand>
        <name>IMP</name>
        <dbReference type="ChEBI" id="CHEBI:58053"/>
        <note>ligand shared between dimeric partners</note>
    </ligand>
</feature>
<feature type="binding site" description="in other chain" evidence="8">
    <location>
        <position position="239"/>
    </location>
    <ligand>
        <name>IMP</name>
        <dbReference type="ChEBI" id="CHEBI:58053"/>
        <note>ligand shared between dimeric partners</note>
    </ligand>
</feature>
<feature type="binding site" evidence="8">
    <location>
        <position position="40"/>
    </location>
    <ligand>
        <name>Mg(2+)</name>
        <dbReference type="ChEBI" id="CHEBI:18420"/>
    </ligand>
</feature>
<name>D2SUD4_9BACT</name>
<dbReference type="HAMAP" id="MF_00011">
    <property type="entry name" value="Adenylosucc_synth"/>
    <property type="match status" value="1"/>
</dbReference>
<sequence length="426" mass="46673">MSIAVVCGTNWGDEGKGRMVDYLAREADAVVRYQGGNNAGHTVVNEFGSFALHLIPSGIFNSHVTCVLGPGTVIDLEALNVEIENLEAAGIDCGNIKISDRATILFPFYRDEDAWEEERLGDRAYGSTKNGIAPAYGDRHAKKAMRVGELLYPDSFRAQLKHIVDWKNLVASGVFKRESGVSYDRMVNWAMTYGEHVKHRICDTTALLEDMAAAGKRILFEAQLGALRDVYYGIYPYTTSSCALAAFAPVGGGLFNHPVDRVVGVMKAFSTCVGEGPFLTEMSSEEASSLRETAMEYGATTGRPRGIGHFDAVASRFGTQVQGATEIALTKLDSLSGLANLKICTHYDYRGEHLTRFPLNPVLEEASPIYETCEGWTEDITDCRKFDELPVAAQAYVLRIEALIACRIRFVSVGPERSQLIDRGPV</sequence>
<dbReference type="SUPFAM" id="SSF52540">
    <property type="entry name" value="P-loop containing nucleoside triphosphate hydrolases"/>
    <property type="match status" value="1"/>
</dbReference>
<feature type="binding site" evidence="8">
    <location>
        <begin position="299"/>
        <end position="305"/>
    </location>
    <ligand>
        <name>substrate</name>
    </ligand>
</feature>
<reference evidence="9" key="1">
    <citation type="journal article" date="2009" name="Nat. Chem. Biol.">
        <title>Polyketide assembly lines of uncultivated sponge symbionts from structure-based gene targeting.</title>
        <authorList>
            <person name="Fisch K.M."/>
            <person name="Gurgui C."/>
            <person name="Heycke N."/>
            <person name="van der Sar S.A."/>
            <person name="Anderson S.A."/>
            <person name="Webb V.L."/>
            <person name="Taudien S."/>
            <person name="Platzer M."/>
            <person name="Rubio B.K."/>
            <person name="Robinson S.J."/>
            <person name="Crews P."/>
            <person name="Piel J."/>
        </authorList>
    </citation>
    <scope>NUCLEOTIDE SEQUENCE</scope>
</reference>
<dbReference type="InterPro" id="IPR001114">
    <property type="entry name" value="Adenylosuccinate_synthetase"/>
</dbReference>
<keyword evidence="4 8" id="KW-0547">Nucleotide-binding</keyword>
<comment type="pathway">
    <text evidence="8">Purine metabolism; AMP biosynthesis via de novo pathway; AMP from IMP: step 1/2.</text>
</comment>
<dbReference type="EC" id="6.3.4.4" evidence="8"/>
<comment type="caution">
    <text evidence="8">Lacks conserved residue(s) required for the propagation of feature annotation.</text>
</comment>
<comment type="cofactor">
    <cofactor evidence="8">
        <name>Mg(2+)</name>
        <dbReference type="ChEBI" id="CHEBI:18420"/>
    </cofactor>
    <text evidence="8">Binds 1 Mg(2+) ion per subunit.</text>
</comment>
<evidence type="ECO:0000256" key="5">
    <source>
        <dbReference type="ARBA" id="ARBA00022755"/>
    </source>
</evidence>
<comment type="catalytic activity">
    <reaction evidence="8">
        <text>IMP + L-aspartate + GTP = N(6)-(1,2-dicarboxyethyl)-AMP + GDP + phosphate + 2 H(+)</text>
        <dbReference type="Rhea" id="RHEA:15753"/>
        <dbReference type="ChEBI" id="CHEBI:15378"/>
        <dbReference type="ChEBI" id="CHEBI:29991"/>
        <dbReference type="ChEBI" id="CHEBI:37565"/>
        <dbReference type="ChEBI" id="CHEBI:43474"/>
        <dbReference type="ChEBI" id="CHEBI:57567"/>
        <dbReference type="ChEBI" id="CHEBI:58053"/>
        <dbReference type="ChEBI" id="CHEBI:58189"/>
        <dbReference type="EC" id="6.3.4.4"/>
    </reaction>
</comment>
<feature type="binding site" description="in other chain" evidence="8">
    <location>
        <position position="303"/>
    </location>
    <ligand>
        <name>IMP</name>
        <dbReference type="ChEBI" id="CHEBI:58053"/>
        <note>ligand shared between dimeric partners</note>
    </ligand>
</feature>
<feature type="binding site" evidence="8">
    <location>
        <position position="305"/>
    </location>
    <ligand>
        <name>GTP</name>
        <dbReference type="ChEBI" id="CHEBI:37565"/>
    </ligand>
</feature>
<dbReference type="GO" id="GO:0044208">
    <property type="term" value="P:'de novo' AMP biosynthetic process"/>
    <property type="evidence" value="ECO:0007669"/>
    <property type="project" value="UniProtKB-UniRule"/>
</dbReference>
<feature type="active site" description="Proton donor" evidence="8">
    <location>
        <position position="41"/>
    </location>
</feature>
<keyword evidence="5 8" id="KW-0658">Purine biosynthesis</keyword>
<dbReference type="PANTHER" id="PTHR11846">
    <property type="entry name" value="ADENYLOSUCCINATE SYNTHETASE"/>
    <property type="match status" value="1"/>
</dbReference>
<evidence type="ECO:0000256" key="3">
    <source>
        <dbReference type="ARBA" id="ARBA00022723"/>
    </source>
</evidence>
<dbReference type="UniPathway" id="UPA00075">
    <property type="reaction ID" value="UER00335"/>
</dbReference>
<dbReference type="GO" id="GO:0005525">
    <property type="term" value="F:GTP binding"/>
    <property type="evidence" value="ECO:0007669"/>
    <property type="project" value="UniProtKB-UniRule"/>
</dbReference>
<dbReference type="NCBIfam" id="TIGR00184">
    <property type="entry name" value="purA"/>
    <property type="match status" value="1"/>
</dbReference>
<comment type="subcellular location">
    <subcellularLocation>
        <location evidence="8">Cytoplasm</location>
    </subcellularLocation>
</comment>
<feature type="binding site" evidence="8">
    <location>
        <position position="142"/>
    </location>
    <ligand>
        <name>IMP</name>
        <dbReference type="ChEBI" id="CHEBI:58053"/>
        <note>ligand shared between dimeric partners</note>
    </ligand>
</feature>
<accession>D2SUD4</accession>
<keyword evidence="2 8" id="KW-0436">Ligase</keyword>
<keyword evidence="7 8" id="KW-0342">GTP-binding</keyword>
<dbReference type="Gene3D" id="3.40.440.10">
    <property type="entry name" value="Adenylosuccinate Synthetase, subunit A, domain 1"/>
    <property type="match status" value="1"/>
</dbReference>
<keyword evidence="8" id="KW-0963">Cytoplasm</keyword>
<dbReference type="InterPro" id="IPR042111">
    <property type="entry name" value="Adenylosuccinate_synth_dom3"/>
</dbReference>
<dbReference type="GO" id="GO:0000287">
    <property type="term" value="F:magnesium ion binding"/>
    <property type="evidence" value="ECO:0007669"/>
    <property type="project" value="UniProtKB-UniRule"/>
</dbReference>
<evidence type="ECO:0000256" key="1">
    <source>
        <dbReference type="ARBA" id="ARBA00011738"/>
    </source>
</evidence>
<feature type="binding site" description="in other chain" evidence="8">
    <location>
        <begin position="13"/>
        <end position="16"/>
    </location>
    <ligand>
        <name>IMP</name>
        <dbReference type="ChEBI" id="CHEBI:58053"/>
        <note>ligand shared between dimeric partners</note>
    </ligand>
</feature>
<dbReference type="InterPro" id="IPR042110">
    <property type="entry name" value="Adenylosuccinate_synth_dom2"/>
</dbReference>
<feature type="binding site" evidence="8">
    <location>
        <begin position="331"/>
        <end position="333"/>
    </location>
    <ligand>
        <name>GTP</name>
        <dbReference type="ChEBI" id="CHEBI:37565"/>
    </ligand>
</feature>
<dbReference type="InterPro" id="IPR027417">
    <property type="entry name" value="P-loop_NTPase"/>
</dbReference>
<feature type="binding site" evidence="8">
    <location>
        <begin position="12"/>
        <end position="18"/>
    </location>
    <ligand>
        <name>GTP</name>
        <dbReference type="ChEBI" id="CHEBI:37565"/>
    </ligand>
</feature>
<dbReference type="AlphaFoldDB" id="D2SUD4"/>
<dbReference type="NCBIfam" id="NF002223">
    <property type="entry name" value="PRK01117.1"/>
    <property type="match status" value="1"/>
</dbReference>
<keyword evidence="6 8" id="KW-0460">Magnesium</keyword>
<evidence type="ECO:0000256" key="2">
    <source>
        <dbReference type="ARBA" id="ARBA00022598"/>
    </source>
</evidence>
<evidence type="ECO:0000256" key="4">
    <source>
        <dbReference type="ARBA" id="ARBA00022741"/>
    </source>
</evidence>
<dbReference type="EMBL" id="FJ823461">
    <property type="protein sequence ID" value="ADA82579.1"/>
    <property type="molecule type" value="Genomic_DNA"/>
</dbReference>
<protein>
    <recommendedName>
        <fullName evidence="8">Adenylosuccinate synthetase</fullName>
        <shortName evidence="8">AMPSase</shortName>
        <shortName evidence="8">AdSS</shortName>
        <ecNumber evidence="8">6.3.4.4</ecNumber>
    </recommendedName>
    <alternativeName>
        <fullName evidence="8">IMP--aspartate ligase</fullName>
    </alternativeName>
</protein>
<feature type="active site" description="Proton acceptor" evidence="8">
    <location>
        <position position="13"/>
    </location>
</feature>
<dbReference type="Gene3D" id="3.90.170.10">
    <property type="entry name" value="Adenylosuccinate Synthetase, subunit A, domain 3"/>
    <property type="match status" value="1"/>
</dbReference>
<evidence type="ECO:0000256" key="6">
    <source>
        <dbReference type="ARBA" id="ARBA00022842"/>
    </source>
</evidence>
<feature type="binding site" evidence="8">
    <location>
        <position position="13"/>
    </location>
    <ligand>
        <name>Mg(2+)</name>
        <dbReference type="ChEBI" id="CHEBI:18420"/>
    </ligand>
</feature>
<dbReference type="GO" id="GO:0005737">
    <property type="term" value="C:cytoplasm"/>
    <property type="evidence" value="ECO:0007669"/>
    <property type="project" value="UniProtKB-SubCell"/>
</dbReference>
<comment type="subunit">
    <text evidence="1 8">Homodimer.</text>
</comment>
<dbReference type="CDD" id="cd03108">
    <property type="entry name" value="AdSS"/>
    <property type="match status" value="1"/>
</dbReference>
<proteinExistence type="inferred from homology"/>
<dbReference type="Pfam" id="PF00709">
    <property type="entry name" value="Adenylsucc_synt"/>
    <property type="match status" value="1"/>
</dbReference>
<organism evidence="9">
    <name type="scientific">uncultured bacterium psy1</name>
    <dbReference type="NCBI Taxonomy" id="693111"/>
    <lineage>
        <taxon>Bacteria</taxon>
        <taxon>environmental samples</taxon>
    </lineage>
</organism>
<keyword evidence="3 8" id="KW-0479">Metal-binding</keyword>
<dbReference type="InterPro" id="IPR042109">
    <property type="entry name" value="Adenylosuccinate_synth_dom1"/>
</dbReference>
<evidence type="ECO:0000313" key="9">
    <source>
        <dbReference type="EMBL" id="ADA82579.1"/>
    </source>
</evidence>
<dbReference type="Gene3D" id="1.10.300.10">
    <property type="entry name" value="Adenylosuccinate Synthetase, subunit A, domain 2"/>
    <property type="match status" value="1"/>
</dbReference>
<dbReference type="GO" id="GO:0046040">
    <property type="term" value="P:IMP metabolic process"/>
    <property type="evidence" value="ECO:0007669"/>
    <property type="project" value="TreeGrafter"/>
</dbReference>
<evidence type="ECO:0000256" key="8">
    <source>
        <dbReference type="HAMAP-Rule" id="MF_00011"/>
    </source>
</evidence>
<dbReference type="PANTHER" id="PTHR11846:SF0">
    <property type="entry name" value="ADENYLOSUCCINATE SYNTHETASE"/>
    <property type="match status" value="1"/>
</dbReference>
<gene>
    <name evidence="8" type="primary">purA</name>
</gene>